<dbReference type="AlphaFoldDB" id="A0A0G0J642"/>
<keyword evidence="6" id="KW-1133">Transmembrane helix</keyword>
<feature type="coiled-coil region" evidence="5">
    <location>
        <begin position="55"/>
        <end position="114"/>
    </location>
</feature>
<comment type="caution">
    <text evidence="7">The sequence shown here is derived from an EMBL/GenBank/DDBJ whole genome shotgun (WGS) entry which is preliminary data.</text>
</comment>
<name>A0A0G0J642_9BACT</name>
<keyword evidence="6" id="KW-0812">Transmembrane</keyword>
<evidence type="ECO:0000313" key="8">
    <source>
        <dbReference type="Proteomes" id="UP000034701"/>
    </source>
</evidence>
<evidence type="ECO:0000256" key="5">
    <source>
        <dbReference type="SAM" id="Coils"/>
    </source>
</evidence>
<evidence type="ECO:0000256" key="2">
    <source>
        <dbReference type="ARBA" id="ARBA00009840"/>
    </source>
</evidence>
<gene>
    <name evidence="7" type="ORF">US45_C0032G0004</name>
</gene>
<evidence type="ECO:0000256" key="4">
    <source>
        <dbReference type="ARBA" id="ARBA00023172"/>
    </source>
</evidence>
<keyword evidence="6" id="KW-0472">Membrane</keyword>
<reference evidence="7 8" key="1">
    <citation type="journal article" date="2015" name="Nature">
        <title>rRNA introns, odd ribosomes, and small enigmatic genomes across a large radiation of phyla.</title>
        <authorList>
            <person name="Brown C.T."/>
            <person name="Hug L.A."/>
            <person name="Thomas B.C."/>
            <person name="Sharon I."/>
            <person name="Castelle C.J."/>
            <person name="Singh A."/>
            <person name="Wilkins M.J."/>
            <person name="Williams K.H."/>
            <person name="Banfield J.F."/>
        </authorList>
    </citation>
    <scope>NUCLEOTIDE SEQUENCE [LARGE SCALE GENOMIC DNA]</scope>
</reference>
<evidence type="ECO:0000256" key="3">
    <source>
        <dbReference type="ARBA" id="ARBA00023054"/>
    </source>
</evidence>
<evidence type="ECO:0000313" key="7">
    <source>
        <dbReference type="EMBL" id="KKQ32029.1"/>
    </source>
</evidence>
<feature type="transmembrane region" description="Helical" evidence="6">
    <location>
        <begin position="6"/>
        <end position="23"/>
    </location>
</feature>
<proteinExistence type="inferred from homology"/>
<dbReference type="GO" id="GO:0006310">
    <property type="term" value="P:DNA recombination"/>
    <property type="evidence" value="ECO:0007669"/>
    <property type="project" value="UniProtKB-KW"/>
</dbReference>
<sequence>MALEIIIAIAVTLGIIATLVFFLKKPILQYFHSFLQRILEENLKATEQRSKEIFKEERERMSDQYRSEKELLEEKLKKGEQFLEHKKDSIKELVEKIHSELSENQKKLEHTEKERIGEFSTLKAVLDEYKLITGGLKKSTDDLKNILSNNQLRGKYGEEVAENLLKSVGFVRGQNYTANESQDTTTSRPDFTIILPDKTKVNIDAKFPLQALVKYQESDDKQEQERYLREFTTDVKQKIKQVTTRDYINPEEKTVDFVILFVPNEMIFSFIYDRLNEVWDEAMKKKVILAGPFSFTAIIRMIFQSYKNFKYQENLYDIIKLIKVFEQEYEKFNEALDTLGTRLQSVANQYQTVSVTRTKKLTGVVEKIKGENILFENEGTIPKILSELEESKDK</sequence>
<organism evidence="7 8">
    <name type="scientific">Candidatus Nomurabacteria bacterium GW2011_GWA1_37_20</name>
    <dbReference type="NCBI Taxonomy" id="1618729"/>
    <lineage>
        <taxon>Bacteria</taxon>
        <taxon>Candidatus Nomuraibacteriota</taxon>
    </lineage>
</organism>
<comment type="similarity">
    <text evidence="2">Belongs to the RmuC family.</text>
</comment>
<dbReference type="PANTHER" id="PTHR30563:SF0">
    <property type="entry name" value="DNA RECOMBINATION PROTEIN RMUC"/>
    <property type="match status" value="1"/>
</dbReference>
<keyword evidence="4" id="KW-0233">DNA recombination</keyword>
<accession>A0A0G0J642</accession>
<dbReference type="Proteomes" id="UP000034701">
    <property type="component" value="Unassembled WGS sequence"/>
</dbReference>
<evidence type="ECO:0000256" key="6">
    <source>
        <dbReference type="SAM" id="Phobius"/>
    </source>
</evidence>
<evidence type="ECO:0000256" key="1">
    <source>
        <dbReference type="ARBA" id="ARBA00003416"/>
    </source>
</evidence>
<dbReference type="PANTHER" id="PTHR30563">
    <property type="entry name" value="DNA RECOMBINATION PROTEIN RMUC"/>
    <property type="match status" value="1"/>
</dbReference>
<dbReference type="EMBL" id="LBTA01000032">
    <property type="protein sequence ID" value="KKQ32029.1"/>
    <property type="molecule type" value="Genomic_DNA"/>
</dbReference>
<dbReference type="InterPro" id="IPR003798">
    <property type="entry name" value="DNA_recombination_RmuC"/>
</dbReference>
<dbReference type="Pfam" id="PF02646">
    <property type="entry name" value="RmuC"/>
    <property type="match status" value="1"/>
</dbReference>
<comment type="function">
    <text evidence="1">Involved in DNA recombination.</text>
</comment>
<keyword evidence="3 5" id="KW-0175">Coiled coil</keyword>
<protein>
    <submittedName>
        <fullName evidence="7">RmuC-domain protein</fullName>
    </submittedName>
</protein>